<reference evidence="1 2" key="1">
    <citation type="submission" date="2020-12" db="EMBL/GenBank/DDBJ databases">
        <title>HMF7856_wgs.fasta genome submission.</title>
        <authorList>
            <person name="Kang H."/>
            <person name="Kim H."/>
            <person name="Joh K."/>
        </authorList>
    </citation>
    <scope>NUCLEOTIDE SEQUENCE [LARGE SCALE GENOMIC DNA]</scope>
    <source>
        <strain evidence="1 2">HMF7856</strain>
    </source>
</reference>
<dbReference type="Proteomes" id="UP000429232">
    <property type="component" value="Chromosome"/>
</dbReference>
<name>A0A6I4HX79_9SPHI</name>
<sequence length="73" mass="8731">MDPYAARLYEMKLVEIYKRTEWLHYEISQNDFVKLFHVEIKNGKPIRPEKPEGFDLDRDTLLAVLVAFRQAFS</sequence>
<organism evidence="1 2">
    <name type="scientific">Mucilaginibacter ginkgonis</name>
    <dbReference type="NCBI Taxonomy" id="2682091"/>
    <lineage>
        <taxon>Bacteria</taxon>
        <taxon>Pseudomonadati</taxon>
        <taxon>Bacteroidota</taxon>
        <taxon>Sphingobacteriia</taxon>
        <taxon>Sphingobacteriales</taxon>
        <taxon>Sphingobacteriaceae</taxon>
        <taxon>Mucilaginibacter</taxon>
    </lineage>
</organism>
<protein>
    <submittedName>
        <fullName evidence="1">Uncharacterized protein</fullName>
    </submittedName>
</protein>
<dbReference type="RefSeq" id="WP_157524408.1">
    <property type="nucleotide sequence ID" value="NZ_CP066775.1"/>
</dbReference>
<gene>
    <name evidence="1" type="ORF">GO620_014080</name>
</gene>
<keyword evidence="2" id="KW-1185">Reference proteome</keyword>
<dbReference type="KEGG" id="mgik:GO620_014080"/>
<dbReference type="EMBL" id="CP066775">
    <property type="protein sequence ID" value="QQL49291.1"/>
    <property type="molecule type" value="Genomic_DNA"/>
</dbReference>
<proteinExistence type="predicted"/>
<evidence type="ECO:0000313" key="1">
    <source>
        <dbReference type="EMBL" id="QQL49291.1"/>
    </source>
</evidence>
<evidence type="ECO:0000313" key="2">
    <source>
        <dbReference type="Proteomes" id="UP000429232"/>
    </source>
</evidence>
<dbReference type="AlphaFoldDB" id="A0A6I4HX79"/>
<accession>A0A6I4HX79</accession>